<dbReference type="EC" id="2.1.1.-" evidence="7"/>
<dbReference type="AlphaFoldDB" id="A0A3R7N5Q5"/>
<dbReference type="RefSeq" id="XP_029231039.1">
    <property type="nucleotide sequence ID" value="XM_029368869.1"/>
</dbReference>
<dbReference type="GO" id="GO:0008173">
    <property type="term" value="F:RNA methyltransferase activity"/>
    <property type="evidence" value="ECO:0007669"/>
    <property type="project" value="InterPro"/>
</dbReference>
<dbReference type="PANTHER" id="PTHR42786:SF6">
    <property type="entry name" value="TRNA_RRNA METHYLTRANSFERASE SPOU TYPE DOMAIN-CONTAINING PROTEIN"/>
    <property type="match status" value="1"/>
</dbReference>
<dbReference type="GO" id="GO:0003723">
    <property type="term" value="F:RNA binding"/>
    <property type="evidence" value="ECO:0007669"/>
    <property type="project" value="InterPro"/>
</dbReference>
<dbReference type="Proteomes" id="UP000284403">
    <property type="component" value="Unassembled WGS sequence"/>
</dbReference>
<keyword evidence="8" id="KW-1185">Reference proteome</keyword>
<dbReference type="PANTHER" id="PTHR42786">
    <property type="entry name" value="TRNA/RRNA METHYLTRANSFERASE"/>
    <property type="match status" value="1"/>
</dbReference>
<accession>A0A3R7N5Q5</accession>
<keyword evidence="4" id="KW-0949">S-adenosyl-L-methionine</keyword>
<dbReference type="InterPro" id="IPR001537">
    <property type="entry name" value="SpoU_MeTrfase"/>
</dbReference>
<dbReference type="InterPro" id="IPR004384">
    <property type="entry name" value="RNA_MeTrfase_TrmJ/LasT"/>
</dbReference>
<evidence type="ECO:0000256" key="5">
    <source>
        <dbReference type="SAM" id="MobiDB-lite"/>
    </source>
</evidence>
<sequence>MGKKWGMKTAWAKSFFVLQEQLDADGPAAAAAWRCTRCGDVLHAPTDARTRRPSCIILAEHLEGAASSGAAPITGVAACRAGVIRHAAGAAPDPGVGGEEDAKALAALRRLLCGEAADGNVSGGGGEAPVRVFVAVENPKTPANVGSILRAVGCFGFSGLIFSGSRLHEALRHRPVTDTQAAGFSSPYVVIPDILSLFDVVEDATAFEAVVVAVDMIDGATLLPLYHHPHLRAAEAVAAQPGERRLPKVVIYLFGAEDGTIGQAALARCHAAVFLPTQGSLNLAAAVNVVLYDRCAAEWRLRASAGDAAASAAAARDAAVCCLRTRNANNRTSWRDPAPAAAAALPAQPEGHKRSREKELR</sequence>
<keyword evidence="2 7" id="KW-0489">Methyltransferase</keyword>
<evidence type="ECO:0000256" key="2">
    <source>
        <dbReference type="ARBA" id="ARBA00022603"/>
    </source>
</evidence>
<dbReference type="CDD" id="cd18098">
    <property type="entry name" value="SpoU-like"/>
    <property type="match status" value="1"/>
</dbReference>
<dbReference type="SUPFAM" id="SSF75217">
    <property type="entry name" value="alpha/beta knot"/>
    <property type="match status" value="1"/>
</dbReference>
<comment type="similarity">
    <text evidence="1">Belongs to the class IV-like SAM-binding methyltransferase superfamily. RNA methyltransferase TrmH family.</text>
</comment>
<keyword evidence="3 7" id="KW-0808">Transferase</keyword>
<dbReference type="Gene3D" id="3.40.1280.10">
    <property type="match status" value="1"/>
</dbReference>
<evidence type="ECO:0000259" key="6">
    <source>
        <dbReference type="Pfam" id="PF00588"/>
    </source>
</evidence>
<dbReference type="InterPro" id="IPR029026">
    <property type="entry name" value="tRNA_m1G_MTases_N"/>
</dbReference>
<protein>
    <submittedName>
        <fullName evidence="7">23S rRNA methyltransferase</fullName>
        <ecNumber evidence="7">2.1.1.-</ecNumber>
    </submittedName>
</protein>
<dbReference type="GeneID" id="40315544"/>
<evidence type="ECO:0000256" key="4">
    <source>
        <dbReference type="ARBA" id="ARBA00022691"/>
    </source>
</evidence>
<dbReference type="GO" id="GO:0005829">
    <property type="term" value="C:cytosol"/>
    <property type="evidence" value="ECO:0007669"/>
    <property type="project" value="TreeGrafter"/>
</dbReference>
<feature type="compositionally biased region" description="Basic and acidic residues" evidence="5">
    <location>
        <begin position="350"/>
        <end position="361"/>
    </location>
</feature>
<evidence type="ECO:0000256" key="1">
    <source>
        <dbReference type="ARBA" id="ARBA00007228"/>
    </source>
</evidence>
<gene>
    <name evidence="7" type="ORF">Tco025E_01933</name>
</gene>
<dbReference type="OrthoDB" id="262525at2759"/>
<evidence type="ECO:0000313" key="8">
    <source>
        <dbReference type="Proteomes" id="UP000284403"/>
    </source>
</evidence>
<feature type="compositionally biased region" description="Low complexity" evidence="5">
    <location>
        <begin position="337"/>
        <end position="349"/>
    </location>
</feature>
<evidence type="ECO:0000256" key="3">
    <source>
        <dbReference type="ARBA" id="ARBA00022679"/>
    </source>
</evidence>
<dbReference type="InterPro" id="IPR029028">
    <property type="entry name" value="Alpha/beta_knot_MTases"/>
</dbReference>
<dbReference type="GO" id="GO:0002128">
    <property type="term" value="P:tRNA nucleoside ribose methylation"/>
    <property type="evidence" value="ECO:0007669"/>
    <property type="project" value="TreeGrafter"/>
</dbReference>
<dbReference type="Pfam" id="PF00588">
    <property type="entry name" value="SpoU_methylase"/>
    <property type="match status" value="1"/>
</dbReference>
<feature type="domain" description="tRNA/rRNA methyltransferase SpoU type" evidence="6">
    <location>
        <begin position="132"/>
        <end position="292"/>
    </location>
</feature>
<reference evidence="7 8" key="1">
    <citation type="journal article" date="2018" name="BMC Genomics">
        <title>Genomic comparison of Trypanosoma conorhini and Trypanosoma rangeli to Trypanosoma cruzi strains of high and low virulence.</title>
        <authorList>
            <person name="Bradwell K.R."/>
            <person name="Koparde V.N."/>
            <person name="Matveyev A.V."/>
            <person name="Serrano M.G."/>
            <person name="Alves J.M."/>
            <person name="Parikh H."/>
            <person name="Huang B."/>
            <person name="Lee V."/>
            <person name="Espinosa-Alvarez O."/>
            <person name="Ortiz P.A."/>
            <person name="Costa-Martins A.G."/>
            <person name="Teixeira M.M."/>
            <person name="Buck G.A."/>
        </authorList>
    </citation>
    <scope>NUCLEOTIDE SEQUENCE [LARGE SCALE GENOMIC DNA]</scope>
    <source>
        <strain evidence="7 8">025E</strain>
    </source>
</reference>
<dbReference type="EMBL" id="MKKU01000070">
    <property type="protein sequence ID" value="RNF25833.1"/>
    <property type="molecule type" value="Genomic_DNA"/>
</dbReference>
<organism evidence="7 8">
    <name type="scientific">Trypanosoma conorhini</name>
    <dbReference type="NCBI Taxonomy" id="83891"/>
    <lineage>
        <taxon>Eukaryota</taxon>
        <taxon>Discoba</taxon>
        <taxon>Euglenozoa</taxon>
        <taxon>Kinetoplastea</taxon>
        <taxon>Metakinetoplastina</taxon>
        <taxon>Trypanosomatida</taxon>
        <taxon>Trypanosomatidae</taxon>
        <taxon>Trypanosoma</taxon>
    </lineage>
</organism>
<evidence type="ECO:0000313" key="7">
    <source>
        <dbReference type="EMBL" id="RNF25833.1"/>
    </source>
</evidence>
<feature type="region of interest" description="Disordered" evidence="5">
    <location>
        <begin position="332"/>
        <end position="361"/>
    </location>
</feature>
<name>A0A3R7N5Q5_9TRYP</name>
<proteinExistence type="inferred from homology"/>
<comment type="caution">
    <text evidence="7">The sequence shown here is derived from an EMBL/GenBank/DDBJ whole genome shotgun (WGS) entry which is preliminary data.</text>
</comment>